<sequence>MSAICYHHALAAIGRRSPRTSPDVRRHAVASLHMFTTASNYRRRLVSHAAINIPPDALVNPSRKPEDTQNQWGIDVKEGEKVTLWFLITGNDGDQVEVDLPPGSNVLTIKRKANESTKADELDVRLLLTENYDTKGFDKKVQKEGLPDQDKVRVEVTIGIKNTT</sequence>
<evidence type="ECO:0000313" key="3">
    <source>
        <dbReference type="Proteomes" id="UP001497457"/>
    </source>
</evidence>
<name>A0ABC9GAA4_9POAL</name>
<protein>
    <submittedName>
        <fullName evidence="2">Uncharacterized protein</fullName>
    </submittedName>
</protein>
<organism evidence="2 3">
    <name type="scientific">Urochloa decumbens</name>
    <dbReference type="NCBI Taxonomy" id="240449"/>
    <lineage>
        <taxon>Eukaryota</taxon>
        <taxon>Viridiplantae</taxon>
        <taxon>Streptophyta</taxon>
        <taxon>Embryophyta</taxon>
        <taxon>Tracheophyta</taxon>
        <taxon>Spermatophyta</taxon>
        <taxon>Magnoliopsida</taxon>
        <taxon>Liliopsida</taxon>
        <taxon>Poales</taxon>
        <taxon>Poaceae</taxon>
        <taxon>PACMAD clade</taxon>
        <taxon>Panicoideae</taxon>
        <taxon>Panicodae</taxon>
        <taxon>Paniceae</taxon>
        <taxon>Melinidinae</taxon>
        <taxon>Urochloa</taxon>
    </lineage>
</organism>
<evidence type="ECO:0000313" key="2">
    <source>
        <dbReference type="EMBL" id="CAL5089154.1"/>
    </source>
</evidence>
<dbReference type="EMBL" id="OZ075117">
    <property type="protein sequence ID" value="CAL5079023.1"/>
    <property type="molecule type" value="Genomic_DNA"/>
</dbReference>
<dbReference type="AlphaFoldDB" id="A0ABC9GAA4"/>
<keyword evidence="3" id="KW-1185">Reference proteome</keyword>
<dbReference type="EMBL" id="OZ075118">
    <property type="protein sequence ID" value="CAL5089154.1"/>
    <property type="molecule type" value="Genomic_DNA"/>
</dbReference>
<reference evidence="2 3" key="1">
    <citation type="submission" date="2024-10" db="EMBL/GenBank/DDBJ databases">
        <authorList>
            <person name="Ryan C."/>
        </authorList>
    </citation>
    <scope>NUCLEOTIDE SEQUENCE [LARGE SCALE GENOMIC DNA]</scope>
</reference>
<evidence type="ECO:0000313" key="1">
    <source>
        <dbReference type="EMBL" id="CAL5079023.1"/>
    </source>
</evidence>
<dbReference type="Proteomes" id="UP001497457">
    <property type="component" value="Chromosome 8b"/>
</dbReference>
<gene>
    <name evidence="1" type="ORF">URODEC1_LOCUS107414</name>
    <name evidence="2" type="ORF">URODEC1_LOCUS113206</name>
</gene>
<accession>A0ABC9GAA4</accession>
<dbReference type="Proteomes" id="UP001497457">
    <property type="component" value="Chromosome 7b"/>
</dbReference>
<proteinExistence type="predicted"/>